<dbReference type="EMBL" id="GBXM01041537">
    <property type="protein sequence ID" value="JAH67040.1"/>
    <property type="molecule type" value="Transcribed_RNA"/>
</dbReference>
<dbReference type="AlphaFoldDB" id="A0A0E9UP92"/>
<proteinExistence type="predicted"/>
<organism evidence="1">
    <name type="scientific">Anguilla anguilla</name>
    <name type="common">European freshwater eel</name>
    <name type="synonym">Muraena anguilla</name>
    <dbReference type="NCBI Taxonomy" id="7936"/>
    <lineage>
        <taxon>Eukaryota</taxon>
        <taxon>Metazoa</taxon>
        <taxon>Chordata</taxon>
        <taxon>Craniata</taxon>
        <taxon>Vertebrata</taxon>
        <taxon>Euteleostomi</taxon>
        <taxon>Actinopterygii</taxon>
        <taxon>Neopterygii</taxon>
        <taxon>Teleostei</taxon>
        <taxon>Anguilliformes</taxon>
        <taxon>Anguillidae</taxon>
        <taxon>Anguilla</taxon>
    </lineage>
</organism>
<reference evidence="1" key="2">
    <citation type="journal article" date="2015" name="Fish Shellfish Immunol.">
        <title>Early steps in the European eel (Anguilla anguilla)-Vibrio vulnificus interaction in the gills: Role of the RtxA13 toxin.</title>
        <authorList>
            <person name="Callol A."/>
            <person name="Pajuelo D."/>
            <person name="Ebbesson L."/>
            <person name="Teles M."/>
            <person name="MacKenzie S."/>
            <person name="Amaro C."/>
        </authorList>
    </citation>
    <scope>NUCLEOTIDE SEQUENCE</scope>
</reference>
<sequence>MEAKYKHTHFTGGCGLQAFGVKMSFVVLFIFSPPSAFKDWCPTAFQPPDS</sequence>
<evidence type="ECO:0000313" key="1">
    <source>
        <dbReference type="EMBL" id="JAH67040.1"/>
    </source>
</evidence>
<protein>
    <submittedName>
        <fullName evidence="1">Uncharacterized protein</fullName>
    </submittedName>
</protein>
<name>A0A0E9UP92_ANGAN</name>
<reference evidence="1" key="1">
    <citation type="submission" date="2014-11" db="EMBL/GenBank/DDBJ databases">
        <authorList>
            <person name="Amaro Gonzalez C."/>
        </authorList>
    </citation>
    <scope>NUCLEOTIDE SEQUENCE</scope>
</reference>
<accession>A0A0E9UP92</accession>